<gene>
    <name evidence="1" type="ORF">MS3_00004558</name>
</gene>
<name>A0A6A5DEV4_SCHHA</name>
<dbReference type="AlphaFoldDB" id="A0A6A5DEV4"/>
<organism evidence="1 2">
    <name type="scientific">Schistosoma haematobium</name>
    <name type="common">Blood fluke</name>
    <dbReference type="NCBI Taxonomy" id="6185"/>
    <lineage>
        <taxon>Eukaryota</taxon>
        <taxon>Metazoa</taxon>
        <taxon>Spiralia</taxon>
        <taxon>Lophotrochozoa</taxon>
        <taxon>Platyhelminthes</taxon>
        <taxon>Trematoda</taxon>
        <taxon>Digenea</taxon>
        <taxon>Strigeidida</taxon>
        <taxon>Schistosomatoidea</taxon>
        <taxon>Schistosomatidae</taxon>
        <taxon>Schistosoma</taxon>
    </lineage>
</organism>
<evidence type="ECO:0000313" key="2">
    <source>
        <dbReference type="Proteomes" id="UP000471633"/>
    </source>
</evidence>
<evidence type="ECO:0000313" key="1">
    <source>
        <dbReference type="EMBL" id="KAH9592735.1"/>
    </source>
</evidence>
<dbReference type="Gene3D" id="1.20.5.690">
    <property type="entry name" value="Importin-alpha, importin-beta-binding domain"/>
    <property type="match status" value="1"/>
</dbReference>
<dbReference type="GO" id="GO:0006606">
    <property type="term" value="P:protein import into nucleus"/>
    <property type="evidence" value="ECO:0007669"/>
    <property type="project" value="InterPro"/>
</dbReference>
<sequence length="212" mass="24545">MNFSDRLTNKKDIFSLSVFEYGPLGLIIPLLLALRRTLQQLCYKNCEWDETVDESLSSSFETWLEGLTDVEILRIPRCLNVEPCVKGPISNASESSCGAVAYMRLECDASTTRCSIPRKSRIAPLKLVRVPQLELRASALSVKLIRQIVEEIRLKHMTEIYFRNDVKERSKLYINKYSNAEKLRKHRTDQSVVLREAKKDEQPQNHTVDWTR</sequence>
<reference evidence="1" key="1">
    <citation type="journal article" date="2012" name="Nat. Genet.">
        <title>Whole-genome sequence of Schistosoma haematobium.</title>
        <authorList>
            <person name="Young N.D."/>
            <person name="Jex A.R."/>
            <person name="Li B."/>
            <person name="Liu S."/>
            <person name="Yang L."/>
            <person name="Xiong Z."/>
            <person name="Li Y."/>
            <person name="Cantacessi C."/>
            <person name="Hall R.S."/>
            <person name="Xu X."/>
            <person name="Chen F."/>
            <person name="Wu X."/>
            <person name="Zerlotini A."/>
            <person name="Oliveira G."/>
            <person name="Hofmann A."/>
            <person name="Zhang G."/>
            <person name="Fang X."/>
            <person name="Kang Y."/>
            <person name="Campbell B.E."/>
            <person name="Loukas A."/>
            <person name="Ranganathan S."/>
            <person name="Rollinson D."/>
            <person name="Rinaldi G."/>
            <person name="Brindley P.J."/>
            <person name="Yang H."/>
            <person name="Wang J."/>
            <person name="Wang J."/>
            <person name="Gasser R.B."/>
        </authorList>
    </citation>
    <scope>NUCLEOTIDE SEQUENCE</scope>
</reference>
<dbReference type="PANTHER" id="PTHR47331:SF5">
    <property type="entry name" value="RIBONUCLEASE H"/>
    <property type="match status" value="1"/>
</dbReference>
<dbReference type="Proteomes" id="UP000471633">
    <property type="component" value="Unassembled WGS sequence"/>
</dbReference>
<keyword evidence="2" id="KW-1185">Reference proteome</keyword>
<dbReference type="EMBL" id="AMPZ03000002">
    <property type="protein sequence ID" value="KAH9592735.1"/>
    <property type="molecule type" value="Genomic_DNA"/>
</dbReference>
<dbReference type="InterPro" id="IPR036975">
    <property type="entry name" value="Importin-a_IBB_sf"/>
</dbReference>
<reference evidence="1" key="2">
    <citation type="journal article" date="2019" name="Gigascience">
        <title>High-quality Schistosoma haematobium genome achieved by single-molecule and long-range sequencing.</title>
        <authorList>
            <person name="Stroehlein A.J."/>
            <person name="Korhonen P.K."/>
            <person name="Chong T.M."/>
            <person name="Lim Y.L."/>
            <person name="Chan K.G."/>
            <person name="Webster B."/>
            <person name="Rollinson D."/>
            <person name="Brindley P.J."/>
            <person name="Gasser R.B."/>
            <person name="Young N.D."/>
        </authorList>
    </citation>
    <scope>NUCLEOTIDE SEQUENCE</scope>
</reference>
<reference evidence="1" key="3">
    <citation type="submission" date="2021-06" db="EMBL/GenBank/DDBJ databases">
        <title>Chromosome-level genome assembly for S. haematobium.</title>
        <authorList>
            <person name="Stroehlein A.J."/>
        </authorList>
    </citation>
    <scope>NUCLEOTIDE SEQUENCE</scope>
</reference>
<dbReference type="PANTHER" id="PTHR47331">
    <property type="entry name" value="PHD-TYPE DOMAIN-CONTAINING PROTEIN"/>
    <property type="match status" value="1"/>
</dbReference>
<comment type="caution">
    <text evidence="1">The sequence shown here is derived from an EMBL/GenBank/DDBJ whole genome shotgun (WGS) entry which is preliminary data.</text>
</comment>
<accession>A0A6A5DEV4</accession>
<dbReference type="CTD" id="24594421"/>
<dbReference type="KEGG" id="shx:MS3_00004558"/>
<reference evidence="1" key="4">
    <citation type="journal article" date="2022" name="PLoS Pathog.">
        <title>Chromosome-level genome of Schistosoma haematobium underpins genome-wide explorations of molecular variation.</title>
        <authorList>
            <person name="Stroehlein A.J."/>
            <person name="Korhonen P.K."/>
            <person name="Lee V.V."/>
            <person name="Ralph S.A."/>
            <person name="Mentink-Kane M."/>
            <person name="You H."/>
            <person name="McManus D.P."/>
            <person name="Tchuente L.T."/>
            <person name="Stothard J.R."/>
            <person name="Kaur P."/>
            <person name="Dudchenko O."/>
            <person name="Aiden E.L."/>
            <person name="Yang B."/>
            <person name="Yang H."/>
            <person name="Emery A.M."/>
            <person name="Webster B.L."/>
            <person name="Brindley P.J."/>
            <person name="Rollinson D."/>
            <person name="Chang B.C.H."/>
            <person name="Gasser R.B."/>
            <person name="Young N.D."/>
        </authorList>
    </citation>
    <scope>NUCLEOTIDE SEQUENCE</scope>
</reference>
<protein>
    <submittedName>
        <fullName evidence="1">Uncharacterized protein</fullName>
    </submittedName>
</protein>
<dbReference type="InterPro" id="IPR008042">
    <property type="entry name" value="Retrotrans_Pao"/>
</dbReference>
<dbReference type="RefSeq" id="XP_035587691.1">
    <property type="nucleotide sequence ID" value="XM_035733748.1"/>
</dbReference>
<dbReference type="Pfam" id="PF05380">
    <property type="entry name" value="Peptidase_A17"/>
    <property type="match status" value="1"/>
</dbReference>
<proteinExistence type="predicted"/>
<dbReference type="GeneID" id="24594421"/>